<dbReference type="KEGG" id="nfa:PNF2_500"/>
<organism evidence="1 2">
    <name type="scientific">Nocardia farcinica (strain IFM 10152)</name>
    <dbReference type="NCBI Taxonomy" id="247156"/>
    <lineage>
        <taxon>Bacteria</taxon>
        <taxon>Bacillati</taxon>
        <taxon>Actinomycetota</taxon>
        <taxon>Actinomycetes</taxon>
        <taxon>Mycobacteriales</taxon>
        <taxon>Nocardiaceae</taxon>
        <taxon>Nocardia</taxon>
    </lineage>
</organism>
<evidence type="ECO:0000313" key="2">
    <source>
        <dbReference type="Proteomes" id="UP000006820"/>
    </source>
</evidence>
<reference evidence="1 2" key="1">
    <citation type="journal article" date="2004" name="Proc. Natl. Acad. Sci. U.S.A.">
        <title>The complete genomic sequence of Nocardia farcinica IFM 10152.</title>
        <authorList>
            <person name="Ishikawa J."/>
            <person name="Yamashita A."/>
            <person name="Mikami Y."/>
            <person name="Hoshino Y."/>
            <person name="Kurita H."/>
            <person name="Hotta K."/>
            <person name="Shiba T."/>
            <person name="Hattori M."/>
        </authorList>
    </citation>
    <scope>NUCLEOTIDE SEQUENCE [LARGE SCALE GENOMIC DNA]</scope>
    <source>
        <strain evidence="1 2">IFM 10152</strain>
        <plasmid evidence="2">Plasmid pNF2</plasmid>
    </source>
</reference>
<geneLocation type="plasmid" evidence="1 2">
    <name>pNF2</name>
</geneLocation>
<dbReference type="EMBL" id="AP006620">
    <property type="protein sequence ID" value="BAD60736.1"/>
    <property type="molecule type" value="Genomic_DNA"/>
</dbReference>
<gene>
    <name evidence="1" type="ordered locus">PNF2_500</name>
</gene>
<protein>
    <submittedName>
        <fullName evidence="1">Uncharacterized protein</fullName>
    </submittedName>
</protein>
<accession>Q5YM55</accession>
<evidence type="ECO:0000313" key="1">
    <source>
        <dbReference type="EMBL" id="BAD60736.1"/>
    </source>
</evidence>
<sequence>MTDAQRRELAEIAARAFRATAPHWPTIDLMGSLQSSLPTDIPWPRLEPIRLDPGLFQHMEAAIDVTHSLRSAVFDGILAGVHLPRLDIPTFDVARPMPQLPAVDVQRMLRHHIPAPGDLIPPGVQELIDSLFARYPANWPMGEEALDLDLAQQIVENEGIPIVYIPRADIVSELAQAPDRAGRDAILVARTSEILDDCAAAVDSQLDPLVAEQRPLLLKAIAALADGHHEAAQALGVSVCNTQIEAHIDNKSGKAKHQCRVTNLEVAFQEDRLRYVLGVAPVVNLLTDWNPKSGKPRPVPLSRHVVAHQAHPDHFTPENAVLAVMVATSLMLALDERYSWPTD</sequence>
<dbReference type="AlphaFoldDB" id="Q5YM55"/>
<dbReference type="Proteomes" id="UP000006820">
    <property type="component" value="Plasmid pNF2"/>
</dbReference>
<dbReference type="HOGENOM" id="CLU_808527_0_0_11"/>
<name>Q5YM55_NOCFA</name>
<keyword evidence="1" id="KW-0614">Plasmid</keyword>
<proteinExistence type="predicted"/>
<keyword evidence="2" id="KW-1185">Reference proteome</keyword>